<feature type="domain" description="Haemin-degrading HemS/ChuX" evidence="1">
    <location>
        <begin position="40"/>
        <end position="168"/>
    </location>
</feature>
<protein>
    <submittedName>
        <fullName evidence="2">Hemin-degrading factor</fullName>
    </submittedName>
</protein>
<feature type="domain" description="Haemin-degrading HemS/ChuX" evidence="1">
    <location>
        <begin position="221"/>
        <end position="353"/>
    </location>
</feature>
<evidence type="ECO:0000259" key="1">
    <source>
        <dbReference type="Pfam" id="PF05171"/>
    </source>
</evidence>
<dbReference type="EMBL" id="PXNP01000076">
    <property type="protein sequence ID" value="PSF07231.1"/>
    <property type="molecule type" value="Genomic_DNA"/>
</dbReference>
<dbReference type="InterPro" id="IPR053733">
    <property type="entry name" value="Heme_Transport_Util_sf"/>
</dbReference>
<dbReference type="InterPro" id="IPR007845">
    <property type="entry name" value="HemS/ChuX_dom"/>
</dbReference>
<dbReference type="GO" id="GO:0006826">
    <property type="term" value="P:iron ion transport"/>
    <property type="evidence" value="ECO:0007669"/>
    <property type="project" value="InterPro"/>
</dbReference>
<dbReference type="Gene3D" id="3.40.1570.10">
    <property type="entry name" value="HemS/ChuS/ChuX like domains"/>
    <property type="match status" value="2"/>
</dbReference>
<dbReference type="RefSeq" id="WP_106762481.1">
    <property type="nucleotide sequence ID" value="NZ_PXNP01000076.1"/>
</dbReference>
<dbReference type="CDD" id="cd16831">
    <property type="entry name" value="HemS-like_C"/>
    <property type="match status" value="1"/>
</dbReference>
<sequence>MQGTIENTIDEPQQALAVRLQVLLEQEPNLRVRQMAEKLGVSEMELMRVRTGEALIPLKKDFPGILKALEAVGPVMILTRNEQVVHEVTGTFKDFTAGGSGAMGLAVGEIDIRVFFKAWAWGYRVKEQVRSGLRESLQFFDKYGAAVHKIYRVDETDGAAWDTLVENFAADELEPFIPNGSRPATERADADSIDVEALRDGWSKLKDVHHFGALLKKTGADRLTALELLRGEWATELSRPKDDVCDRLLELLRDNQCRAMIFVGNPGIVQIWTGQVENLRRSGPWMNVLDSKFNLHVNTESITRWWLVRRPSTDGMITSVEAFNAGGELLLTVFGDRKPGIPESEHWREQARSLEALS</sequence>
<evidence type="ECO:0000313" key="2">
    <source>
        <dbReference type="EMBL" id="PSF07231.1"/>
    </source>
</evidence>
<dbReference type="Pfam" id="PF05171">
    <property type="entry name" value="HemS"/>
    <property type="match status" value="2"/>
</dbReference>
<evidence type="ECO:0000313" key="3">
    <source>
        <dbReference type="Proteomes" id="UP000239866"/>
    </source>
</evidence>
<reference evidence="2 3" key="1">
    <citation type="submission" date="2018-03" db="EMBL/GenBank/DDBJ databases">
        <title>Marinobacter brunus sp. nov., a marine bacterium of Gamma-proteobacteria isolated from the surface seawater of the South China Sea.</title>
        <authorList>
            <person name="Cheng H."/>
            <person name="Wu Y.-H."/>
            <person name="Xamxidin M."/>
            <person name="Xu X.-W."/>
        </authorList>
    </citation>
    <scope>NUCLEOTIDE SEQUENCE [LARGE SCALE GENOMIC DNA]</scope>
    <source>
        <strain evidence="2 3">NH169-3</strain>
    </source>
</reference>
<proteinExistence type="predicted"/>
<dbReference type="SUPFAM" id="SSF144064">
    <property type="entry name" value="Heme iron utilization protein-like"/>
    <property type="match status" value="1"/>
</dbReference>
<dbReference type="AlphaFoldDB" id="A0A2T1KAQ7"/>
<accession>A0A2T1KAQ7</accession>
<dbReference type="CDD" id="cd16830">
    <property type="entry name" value="HemS-like_N"/>
    <property type="match status" value="1"/>
</dbReference>
<organism evidence="2 3">
    <name type="scientific">Marinobacter fuscus</name>
    <dbReference type="NCBI Taxonomy" id="2109942"/>
    <lineage>
        <taxon>Bacteria</taxon>
        <taxon>Pseudomonadati</taxon>
        <taxon>Pseudomonadota</taxon>
        <taxon>Gammaproteobacteria</taxon>
        <taxon>Pseudomonadales</taxon>
        <taxon>Marinobacteraceae</taxon>
        <taxon>Marinobacter</taxon>
    </lineage>
</organism>
<dbReference type="OrthoDB" id="316630at2"/>
<comment type="caution">
    <text evidence="2">The sequence shown here is derived from an EMBL/GenBank/DDBJ whole genome shotgun (WGS) entry which is preliminary data.</text>
</comment>
<name>A0A2T1KAQ7_9GAMM</name>
<dbReference type="Proteomes" id="UP000239866">
    <property type="component" value="Unassembled WGS sequence"/>
</dbReference>
<keyword evidence="3" id="KW-1185">Reference proteome</keyword>
<gene>
    <name evidence="2" type="ORF">C7H09_10580</name>
</gene>